<gene>
    <name evidence="2" type="ORF">ACFSCT_15080</name>
</gene>
<keyword evidence="3" id="KW-1185">Reference proteome</keyword>
<dbReference type="Pfam" id="PF13510">
    <property type="entry name" value="Fer2_4"/>
    <property type="match status" value="1"/>
</dbReference>
<comment type="caution">
    <text evidence="2">The sequence shown here is derived from an EMBL/GenBank/DDBJ whole genome shotgun (WGS) entry which is preliminary data.</text>
</comment>
<evidence type="ECO:0000313" key="2">
    <source>
        <dbReference type="EMBL" id="MFD1883043.1"/>
    </source>
</evidence>
<dbReference type="InterPro" id="IPR036010">
    <property type="entry name" value="2Fe-2S_ferredoxin-like_sf"/>
</dbReference>
<organism evidence="2 3">
    <name type="scientific">Paracoccus pacificus</name>
    <dbReference type="NCBI Taxonomy" id="1463598"/>
    <lineage>
        <taxon>Bacteria</taxon>
        <taxon>Pseudomonadati</taxon>
        <taxon>Pseudomonadota</taxon>
        <taxon>Alphaproteobacteria</taxon>
        <taxon>Rhodobacterales</taxon>
        <taxon>Paracoccaceae</taxon>
        <taxon>Paracoccus</taxon>
    </lineage>
</organism>
<dbReference type="EMBL" id="JBHUEN010000043">
    <property type="protein sequence ID" value="MFD1883043.1"/>
    <property type="molecule type" value="Genomic_DNA"/>
</dbReference>
<evidence type="ECO:0000313" key="3">
    <source>
        <dbReference type="Proteomes" id="UP001597213"/>
    </source>
</evidence>
<dbReference type="InterPro" id="IPR042204">
    <property type="entry name" value="2Fe-2S-bd_N"/>
</dbReference>
<accession>A0ABW4RAR3</accession>
<sequence>MPKRIDSTGAVLSFTFEGRRIEARAGDSVAAALAAAGIVDLRDSVVSGQPRGIYCMMGACFDCLVEIDGRPNVQACMTPVRDGLVVQRQRGATEVLL</sequence>
<evidence type="ECO:0000256" key="1">
    <source>
        <dbReference type="ARBA" id="ARBA00023002"/>
    </source>
</evidence>
<dbReference type="SUPFAM" id="SSF54292">
    <property type="entry name" value="2Fe-2S ferredoxin-like"/>
    <property type="match status" value="1"/>
</dbReference>
<name>A0ABW4RAR3_9RHOB</name>
<proteinExistence type="predicted"/>
<keyword evidence="1" id="KW-0560">Oxidoreductase</keyword>
<dbReference type="Proteomes" id="UP001597213">
    <property type="component" value="Unassembled WGS sequence"/>
</dbReference>
<reference evidence="3" key="1">
    <citation type="journal article" date="2019" name="Int. J. Syst. Evol. Microbiol.">
        <title>The Global Catalogue of Microorganisms (GCM) 10K type strain sequencing project: providing services to taxonomists for standard genome sequencing and annotation.</title>
        <authorList>
            <consortium name="The Broad Institute Genomics Platform"/>
            <consortium name="The Broad Institute Genome Sequencing Center for Infectious Disease"/>
            <person name="Wu L."/>
            <person name="Ma J."/>
        </authorList>
    </citation>
    <scope>NUCLEOTIDE SEQUENCE [LARGE SCALE GENOMIC DNA]</scope>
    <source>
        <strain evidence="3">CCUG 56029</strain>
    </source>
</reference>
<protein>
    <submittedName>
        <fullName evidence="2">(2Fe-2S)-binding protein</fullName>
    </submittedName>
</protein>
<dbReference type="Gene3D" id="3.10.20.440">
    <property type="entry name" value="2Fe-2S iron-sulphur cluster binding domain, sarcosine oxidase, alpha subunit, N-terminal domain"/>
    <property type="match status" value="1"/>
</dbReference>
<dbReference type="RefSeq" id="WP_379144057.1">
    <property type="nucleotide sequence ID" value="NZ_JBHUEN010000043.1"/>
</dbReference>